<comment type="caution">
    <text evidence="1">The sequence shown here is derived from an EMBL/GenBank/DDBJ whole genome shotgun (WGS) entry which is preliminary data.</text>
</comment>
<accession>A0A9P7BKN0</accession>
<protein>
    <submittedName>
        <fullName evidence="1">Uncharacterized protein</fullName>
    </submittedName>
</protein>
<evidence type="ECO:0000313" key="1">
    <source>
        <dbReference type="EMBL" id="KAG1295338.1"/>
    </source>
</evidence>
<proteinExistence type="predicted"/>
<keyword evidence="2" id="KW-1185">Reference proteome</keyword>
<evidence type="ECO:0000313" key="2">
    <source>
        <dbReference type="Proteomes" id="UP000716291"/>
    </source>
</evidence>
<name>A0A9P7BKN0_RHIOR</name>
<dbReference type="AlphaFoldDB" id="A0A9P7BKN0"/>
<sequence>MRPVLTATVHVQVFAIGLLHSHLLLTILQVGEGLTKLAYESGLDSFPITVLEISYSQLMLEPIDTPIILAIFNGYLEISQPVLVKVDIVVLQDCFKLPDEILYRFKGIIILHIVRADLASIVKLSQACAFEQFFQLNAFYNDDIIDVSDITNTALQNDVIMKQRFWF</sequence>
<reference evidence="1" key="1">
    <citation type="journal article" date="2020" name="Microb. Genom.">
        <title>Genetic diversity of clinical and environmental Mucorales isolates obtained from an investigation of mucormycosis cases among solid organ transplant recipients.</title>
        <authorList>
            <person name="Nguyen M.H."/>
            <person name="Kaul D."/>
            <person name="Muto C."/>
            <person name="Cheng S.J."/>
            <person name="Richter R.A."/>
            <person name="Bruno V.M."/>
            <person name="Liu G."/>
            <person name="Beyhan S."/>
            <person name="Sundermann A.J."/>
            <person name="Mounaud S."/>
            <person name="Pasculle A.W."/>
            <person name="Nierman W.C."/>
            <person name="Driscoll E."/>
            <person name="Cumbie R."/>
            <person name="Clancy C.J."/>
            <person name="Dupont C.L."/>
        </authorList>
    </citation>
    <scope>NUCLEOTIDE SEQUENCE</scope>
    <source>
        <strain evidence="1">GL11</strain>
    </source>
</reference>
<gene>
    <name evidence="1" type="ORF">G6F64_013337</name>
</gene>
<organism evidence="1 2">
    <name type="scientific">Rhizopus oryzae</name>
    <name type="common">Mucormycosis agent</name>
    <name type="synonym">Rhizopus arrhizus var. delemar</name>
    <dbReference type="NCBI Taxonomy" id="64495"/>
    <lineage>
        <taxon>Eukaryota</taxon>
        <taxon>Fungi</taxon>
        <taxon>Fungi incertae sedis</taxon>
        <taxon>Mucoromycota</taxon>
        <taxon>Mucoromycotina</taxon>
        <taxon>Mucoromycetes</taxon>
        <taxon>Mucorales</taxon>
        <taxon>Mucorineae</taxon>
        <taxon>Rhizopodaceae</taxon>
        <taxon>Rhizopus</taxon>
    </lineage>
</organism>
<dbReference type="Proteomes" id="UP000716291">
    <property type="component" value="Unassembled WGS sequence"/>
</dbReference>
<dbReference type="EMBL" id="JAANQT010005253">
    <property type="protein sequence ID" value="KAG1295338.1"/>
    <property type="molecule type" value="Genomic_DNA"/>
</dbReference>